<evidence type="ECO:0000256" key="6">
    <source>
        <dbReference type="ARBA" id="ARBA00022729"/>
    </source>
</evidence>
<comment type="pathway">
    <text evidence="3 10">Protein modification; protein glycosylation.</text>
</comment>
<comment type="function">
    <text evidence="1 10">Subunit of the oligosaccharyl transferase (OST) complex that catalyzes the initial transfer of a defined glycan (Glc(3)Man(9)GlcNAc(2) in eukaryotes) from the lipid carrier dolichol-pyrophosphate to an asparagine residue within an Asn-X-Ser/Thr consensus motif in nascent polypeptide chains, the first step in protein N-glycosylation. N-glycosylation occurs cotranslationally and the complex associates with the Sec61 complex at the channel-forming translocon complex that mediates protein translocation across the endoplasmic reticulum (ER). All subunits are required for a maximal enzyme activity.</text>
</comment>
<dbReference type="Proteomes" id="UP001162031">
    <property type="component" value="Unassembled WGS sequence"/>
</dbReference>
<feature type="chain" id="PRO_5043091669" description="Dolichyl-diphosphooligosaccharide--protein glycosyltransferase subunit 1" evidence="10">
    <location>
        <begin position="19"/>
        <end position="467"/>
    </location>
</feature>
<evidence type="ECO:0000256" key="9">
    <source>
        <dbReference type="ARBA" id="ARBA00023136"/>
    </source>
</evidence>
<dbReference type="PANTHER" id="PTHR21049">
    <property type="entry name" value="RIBOPHORIN I"/>
    <property type="match status" value="1"/>
</dbReference>
<keyword evidence="9 10" id="KW-0472">Membrane</keyword>
<dbReference type="PANTHER" id="PTHR21049:SF0">
    <property type="entry name" value="DOLICHYL-DIPHOSPHOOLIGOSACCHARIDE--PROTEIN GLYCOSYLTRANSFERASE SUBUNIT 1"/>
    <property type="match status" value="1"/>
</dbReference>
<evidence type="ECO:0000256" key="5">
    <source>
        <dbReference type="ARBA" id="ARBA00022692"/>
    </source>
</evidence>
<feature type="transmembrane region" description="Helical" evidence="10">
    <location>
        <begin position="432"/>
        <end position="453"/>
    </location>
</feature>
<comment type="subcellular location">
    <subcellularLocation>
        <location evidence="2 10">Endoplasmic reticulum membrane</location>
        <topology evidence="2 10">Single-pass type I membrane protein</topology>
    </subcellularLocation>
</comment>
<dbReference type="Pfam" id="PF04597">
    <property type="entry name" value="Ribophorin_I"/>
    <property type="match status" value="1"/>
</dbReference>
<reference evidence="11" key="1">
    <citation type="submission" date="2022-12" db="EMBL/GenBank/DDBJ databases">
        <authorList>
            <person name="Webb A."/>
        </authorList>
    </citation>
    <scope>NUCLEOTIDE SEQUENCE</scope>
    <source>
        <strain evidence="11">Hp1</strain>
    </source>
</reference>
<evidence type="ECO:0000256" key="4">
    <source>
        <dbReference type="ARBA" id="ARBA00008905"/>
    </source>
</evidence>
<proteinExistence type="inferred from homology"/>
<dbReference type="InterPro" id="IPR007676">
    <property type="entry name" value="Ribophorin_I"/>
</dbReference>
<gene>
    <name evidence="11" type="ORF">HBR001_LOCUS9059</name>
</gene>
<keyword evidence="12" id="KW-1185">Reference proteome</keyword>
<dbReference type="EMBL" id="CANTFL010001473">
    <property type="protein sequence ID" value="CAI5742593.1"/>
    <property type="molecule type" value="Genomic_DNA"/>
</dbReference>
<accession>A0AAV0V2S9</accession>
<evidence type="ECO:0000256" key="10">
    <source>
        <dbReference type="RuleBase" id="RU361143"/>
    </source>
</evidence>
<protein>
    <recommendedName>
        <fullName evidence="10">Dolichyl-diphosphooligosaccharide--protein glycosyltransferase subunit 1</fullName>
    </recommendedName>
</protein>
<keyword evidence="6 10" id="KW-0732">Signal</keyword>
<dbReference type="AlphaFoldDB" id="A0AAV0V2S9"/>
<comment type="caution">
    <text evidence="11">The sequence shown here is derived from an EMBL/GenBank/DDBJ whole genome shotgun (WGS) entry which is preliminary data.</text>
</comment>
<sequence length="467" mass="51793">MTRVLLLVAAIAAAAAHGEVINQSAKRTLDLTKHVVREYTEFQFSDTDAEVTEYDVSFPRALETHLANVSARCGKSLCEIVPATQKNAATTSKDGALYTVLLKEPVAKGETGSVKVTAYFTRLLTPYPAEIAQRDDQLVLFKASHLVSSPYLTKTQTTKLKLPSGKVESLQAAEPVVRKGSTATLGPYSNIAGLAASVETAPLSVHYKNHAPFLTITKLTREIEVSMWGRVSFEEVYDMEHTGAKLKGGFSRFDYVQLHQHSASFYDMHARLPKDAVNVYYRDQIGNISTSNLRPASRTGSYQDLLFRPRFPMFGGWKSQWYLGYSVPTHSVLSHVGDRFKLSVDFSTALQGASVDDLTVKVILPEGATNVQISVPFSVESTSTTTRQTYLDTPAIGRPVLILDKKNVVAAHNVPFEVTFDFPQYFMMHEPLLLVSAFLIFFLVCMLLFRLDFSIAKKSAQKKPKME</sequence>
<keyword evidence="5 10" id="KW-0812">Transmembrane</keyword>
<evidence type="ECO:0000256" key="1">
    <source>
        <dbReference type="ARBA" id="ARBA00002791"/>
    </source>
</evidence>
<evidence type="ECO:0000256" key="3">
    <source>
        <dbReference type="ARBA" id="ARBA00004922"/>
    </source>
</evidence>
<evidence type="ECO:0000256" key="8">
    <source>
        <dbReference type="ARBA" id="ARBA00022989"/>
    </source>
</evidence>
<comment type="similarity">
    <text evidence="4 10">Belongs to the OST1 family.</text>
</comment>
<keyword evidence="8 10" id="KW-1133">Transmembrane helix</keyword>
<evidence type="ECO:0000256" key="2">
    <source>
        <dbReference type="ARBA" id="ARBA00004115"/>
    </source>
</evidence>
<evidence type="ECO:0000313" key="12">
    <source>
        <dbReference type="Proteomes" id="UP001162031"/>
    </source>
</evidence>
<comment type="subunit">
    <text evidence="10">Component of the oligosaccharyltransferase (OST) complex.</text>
</comment>
<organism evidence="11 12">
    <name type="scientific">Hyaloperonospora brassicae</name>
    <name type="common">Brassica downy mildew</name>
    <name type="synonym">Peronospora brassicae</name>
    <dbReference type="NCBI Taxonomy" id="162125"/>
    <lineage>
        <taxon>Eukaryota</taxon>
        <taxon>Sar</taxon>
        <taxon>Stramenopiles</taxon>
        <taxon>Oomycota</taxon>
        <taxon>Peronosporomycetes</taxon>
        <taxon>Peronosporales</taxon>
        <taxon>Peronosporaceae</taxon>
        <taxon>Hyaloperonospora</taxon>
    </lineage>
</organism>
<evidence type="ECO:0000313" key="11">
    <source>
        <dbReference type="EMBL" id="CAI5742593.1"/>
    </source>
</evidence>
<dbReference type="GO" id="GO:0018279">
    <property type="term" value="P:protein N-linked glycosylation via asparagine"/>
    <property type="evidence" value="ECO:0007669"/>
    <property type="project" value="TreeGrafter"/>
</dbReference>
<evidence type="ECO:0000256" key="7">
    <source>
        <dbReference type="ARBA" id="ARBA00022824"/>
    </source>
</evidence>
<feature type="signal peptide" evidence="10">
    <location>
        <begin position="1"/>
        <end position="18"/>
    </location>
</feature>
<name>A0AAV0V2S9_HYABA</name>
<dbReference type="GO" id="GO:0008250">
    <property type="term" value="C:oligosaccharyltransferase complex"/>
    <property type="evidence" value="ECO:0007669"/>
    <property type="project" value="UniProtKB-UniRule"/>
</dbReference>
<keyword evidence="7 10" id="KW-0256">Endoplasmic reticulum</keyword>